<name>A0A8J6TKI9_9BACT</name>
<evidence type="ECO:0000256" key="4">
    <source>
        <dbReference type="ARBA" id="ARBA00022840"/>
    </source>
</evidence>
<protein>
    <submittedName>
        <fullName evidence="6">ATP-binding domain-containing protein</fullName>
    </submittedName>
</protein>
<evidence type="ECO:0000256" key="3">
    <source>
        <dbReference type="ARBA" id="ARBA00022806"/>
    </source>
</evidence>
<keyword evidence="1" id="KW-0547">Nucleotide-binding</keyword>
<keyword evidence="4 6" id="KW-0067">ATP-binding</keyword>
<dbReference type="InterPro" id="IPR027417">
    <property type="entry name" value="P-loop_NTPase"/>
</dbReference>
<dbReference type="GO" id="GO:0004386">
    <property type="term" value="F:helicase activity"/>
    <property type="evidence" value="ECO:0007669"/>
    <property type="project" value="UniProtKB-KW"/>
</dbReference>
<dbReference type="GO" id="GO:0005524">
    <property type="term" value="F:ATP binding"/>
    <property type="evidence" value="ECO:0007669"/>
    <property type="project" value="UniProtKB-KW"/>
</dbReference>
<dbReference type="EMBL" id="JACNIG010000036">
    <property type="protein sequence ID" value="MBC8430401.1"/>
    <property type="molecule type" value="Genomic_DNA"/>
</dbReference>
<proteinExistence type="predicted"/>
<dbReference type="AlphaFoldDB" id="A0A8J6TKI9"/>
<dbReference type="Proteomes" id="UP000605201">
    <property type="component" value="Unassembled WGS sequence"/>
</dbReference>
<evidence type="ECO:0000259" key="5">
    <source>
        <dbReference type="Pfam" id="PF13361"/>
    </source>
</evidence>
<evidence type="ECO:0000256" key="2">
    <source>
        <dbReference type="ARBA" id="ARBA00022801"/>
    </source>
</evidence>
<reference evidence="6 7" key="1">
    <citation type="submission" date="2020-08" db="EMBL/GenBank/DDBJ databases">
        <title>Bridging the membrane lipid divide: bacteria of the FCB group superphylum have the potential to synthesize archaeal ether lipids.</title>
        <authorList>
            <person name="Villanueva L."/>
            <person name="Von Meijenfeldt F.A.B."/>
            <person name="Westbye A.B."/>
            <person name="Yadav S."/>
            <person name="Hopmans E.C."/>
            <person name="Dutilh B.E."/>
            <person name="Sinninghe Damste J.S."/>
        </authorList>
    </citation>
    <scope>NUCLEOTIDE SEQUENCE [LARGE SCALE GENOMIC DNA]</scope>
    <source>
        <strain evidence="6">NIOZ-UU17</strain>
    </source>
</reference>
<accession>A0A8J6TKI9</accession>
<dbReference type="SUPFAM" id="SSF52540">
    <property type="entry name" value="P-loop containing nucleoside triphosphate hydrolases"/>
    <property type="match status" value="1"/>
</dbReference>
<dbReference type="Gene3D" id="3.40.50.300">
    <property type="entry name" value="P-loop containing nucleotide triphosphate hydrolases"/>
    <property type="match status" value="1"/>
</dbReference>
<keyword evidence="2" id="KW-0378">Hydrolase</keyword>
<feature type="non-terminal residue" evidence="6">
    <location>
        <position position="1"/>
    </location>
</feature>
<dbReference type="Pfam" id="PF13361">
    <property type="entry name" value="UvrD_C"/>
    <property type="match status" value="1"/>
</dbReference>
<sequence length="67" mass="7817">TISTIHSVKGLDYSCVFLLGLDLLDDNRWSEDQINRLTYVAITRARYQLFIPYIHETLLIQSLEDCL</sequence>
<evidence type="ECO:0000313" key="7">
    <source>
        <dbReference type="Proteomes" id="UP000605201"/>
    </source>
</evidence>
<dbReference type="GO" id="GO:0016787">
    <property type="term" value="F:hydrolase activity"/>
    <property type="evidence" value="ECO:0007669"/>
    <property type="project" value="UniProtKB-KW"/>
</dbReference>
<dbReference type="InterPro" id="IPR014017">
    <property type="entry name" value="DNA_helicase_UvrD-like_C"/>
</dbReference>
<gene>
    <name evidence="6" type="ORF">H8D96_00630</name>
</gene>
<keyword evidence="3" id="KW-0347">Helicase</keyword>
<evidence type="ECO:0000313" key="6">
    <source>
        <dbReference type="EMBL" id="MBC8430401.1"/>
    </source>
</evidence>
<comment type="caution">
    <text evidence="6">The sequence shown here is derived from an EMBL/GenBank/DDBJ whole genome shotgun (WGS) entry which is preliminary data.</text>
</comment>
<feature type="domain" description="UvrD-like helicase C-terminal" evidence="5">
    <location>
        <begin position="2"/>
        <end position="55"/>
    </location>
</feature>
<evidence type="ECO:0000256" key="1">
    <source>
        <dbReference type="ARBA" id="ARBA00022741"/>
    </source>
</evidence>
<organism evidence="6 7">
    <name type="scientific">Candidatus Desulfatibia vada</name>
    <dbReference type="NCBI Taxonomy" id="2841696"/>
    <lineage>
        <taxon>Bacteria</taxon>
        <taxon>Pseudomonadati</taxon>
        <taxon>Thermodesulfobacteriota</taxon>
        <taxon>Desulfobacteria</taxon>
        <taxon>Desulfobacterales</taxon>
        <taxon>Desulfobacterales incertae sedis</taxon>
        <taxon>Candidatus Desulfatibia</taxon>
    </lineage>
</organism>